<evidence type="ECO:0000313" key="5">
    <source>
        <dbReference type="Proteomes" id="UP000677265"/>
    </source>
</evidence>
<dbReference type="InterPro" id="IPR036188">
    <property type="entry name" value="FAD/NAD-bd_sf"/>
</dbReference>
<dbReference type="SUPFAM" id="SSF54373">
    <property type="entry name" value="FAD-linked reductases, C-terminal domain"/>
    <property type="match status" value="1"/>
</dbReference>
<comment type="caution">
    <text evidence="3">The sequence shown here is derived from an EMBL/GenBank/DDBJ whole genome shotgun (WGS) entry which is preliminary data.</text>
</comment>
<dbReference type="GO" id="GO:0005737">
    <property type="term" value="C:cytoplasm"/>
    <property type="evidence" value="ECO:0007669"/>
    <property type="project" value="TreeGrafter"/>
</dbReference>
<accession>A0A942TB76</accession>
<feature type="domain" description="FAD dependent oxidoreductase" evidence="2">
    <location>
        <begin position="3"/>
        <end position="392"/>
    </location>
</feature>
<keyword evidence="5" id="KW-1185">Reference proteome</keyword>
<dbReference type="InterPro" id="IPR006076">
    <property type="entry name" value="FAD-dep_OxRdtase"/>
</dbReference>
<evidence type="ECO:0000256" key="1">
    <source>
        <dbReference type="ARBA" id="ARBA00023002"/>
    </source>
</evidence>
<dbReference type="Proteomes" id="UP000677265">
    <property type="component" value="Unassembled WGS sequence"/>
</dbReference>
<reference evidence="3" key="1">
    <citation type="submission" date="2021-05" db="EMBL/GenBank/DDBJ databases">
        <title>Novel Bacillus species.</title>
        <authorList>
            <person name="Liu G."/>
        </authorList>
    </citation>
    <scope>NUCLEOTIDE SEQUENCE</scope>
    <source>
        <strain evidence="3 5">FJAT-50051</strain>
    </source>
</reference>
<sequence length="420" mass="46575">MSKVIVIGGGIIGLASAYYLRKKGCDVVVLEKGEPGAACSRGNMGWICPTLSEPVPAPGLVKTTLKWMMRSDSPLYIKPTIVPSLFPWLYQFWRNCNEATFEKGYDAGLMLSRETFNLFDELERDKQVEFEMHRKGLLFVFLKENLVEEKFNELQRAAKIGLPLPEIKTRSEVLEMEPALSDSIAGGLFLPAERHVRPESLSKGLYKWLVENGVEVVTNCEVGDFIHQEGKIIRVRTNHDVFEGDQYLLTTGVWTKQVLKFLDLNIPMTAGKGYSITISNPSSTINRPLYLGDSKVALSPFNDAIRIGGTMELSGINTNMNTQRVNSLENGVSKYLRSSINGSKKVWVGMRPMTPDGLPILGRVPTFNNLYVASGHAMSGVSMSLATGVTMANFIYDSQSPVDLTPFSPERFSLTAANRT</sequence>
<dbReference type="SUPFAM" id="SSF51905">
    <property type="entry name" value="FAD/NAD(P)-binding domain"/>
    <property type="match status" value="1"/>
</dbReference>
<evidence type="ECO:0000313" key="4">
    <source>
        <dbReference type="EMBL" id="MCH6266971.1"/>
    </source>
</evidence>
<evidence type="ECO:0000313" key="3">
    <source>
        <dbReference type="EMBL" id="MBS4188298.1"/>
    </source>
</evidence>
<dbReference type="Gene3D" id="3.30.9.10">
    <property type="entry name" value="D-Amino Acid Oxidase, subunit A, domain 2"/>
    <property type="match status" value="1"/>
</dbReference>
<evidence type="ECO:0000259" key="2">
    <source>
        <dbReference type="Pfam" id="PF01266"/>
    </source>
</evidence>
<dbReference type="GO" id="GO:0016491">
    <property type="term" value="F:oxidoreductase activity"/>
    <property type="evidence" value="ECO:0007669"/>
    <property type="project" value="UniProtKB-KW"/>
</dbReference>
<dbReference type="Gene3D" id="3.50.50.60">
    <property type="entry name" value="FAD/NAD(P)-binding domain"/>
    <property type="match status" value="2"/>
</dbReference>
<dbReference type="RefSeq" id="WP_213148081.1">
    <property type="nucleotide sequence ID" value="NZ_JAGYPE020000028.1"/>
</dbReference>
<name>A0A942TB76_9BACI</name>
<proteinExistence type="predicted"/>
<dbReference type="PANTHER" id="PTHR13847">
    <property type="entry name" value="SARCOSINE DEHYDROGENASE-RELATED"/>
    <property type="match status" value="1"/>
</dbReference>
<gene>
    <name evidence="4" type="ORF">KHB02_015725</name>
    <name evidence="3" type="ORF">KHB02_43750</name>
</gene>
<organism evidence="3">
    <name type="scientific">Neobacillus citreus</name>
    <dbReference type="NCBI Taxonomy" id="2833578"/>
    <lineage>
        <taxon>Bacteria</taxon>
        <taxon>Bacillati</taxon>
        <taxon>Bacillota</taxon>
        <taxon>Bacilli</taxon>
        <taxon>Bacillales</taxon>
        <taxon>Bacillaceae</taxon>
        <taxon>Neobacillus</taxon>
    </lineage>
</organism>
<dbReference type="EMBL" id="JAGYPE020000028">
    <property type="protein sequence ID" value="MCH6266971.1"/>
    <property type="molecule type" value="Genomic_DNA"/>
</dbReference>
<dbReference type="PANTHER" id="PTHR13847:SF289">
    <property type="entry name" value="GLYCINE OXIDASE"/>
    <property type="match status" value="1"/>
</dbReference>
<protein>
    <submittedName>
        <fullName evidence="3">FAD-dependent oxidoreductase</fullName>
    </submittedName>
</protein>
<dbReference type="EMBL" id="JAGYPE010000010">
    <property type="protein sequence ID" value="MBS4188298.1"/>
    <property type="molecule type" value="Genomic_DNA"/>
</dbReference>
<keyword evidence="1" id="KW-0560">Oxidoreductase</keyword>
<dbReference type="Pfam" id="PF01266">
    <property type="entry name" value="DAO"/>
    <property type="match status" value="1"/>
</dbReference>
<dbReference type="AlphaFoldDB" id="A0A942TB76"/>